<dbReference type="InterPro" id="IPR020904">
    <property type="entry name" value="Sc_DH/Rdtase_CS"/>
</dbReference>
<dbReference type="Gene3D" id="3.40.50.720">
    <property type="entry name" value="NAD(P)-binding Rossmann-like Domain"/>
    <property type="match status" value="1"/>
</dbReference>
<sequence>MNILLTGCSRGVGLEIAAVLLQQGYSVYGVARSHTEEIKTLEKKYTGKFFFKSVDLADTEQVRQAVFSEFVNNKIQLSGFVNNAALAYDDIITNINQKRLETMYAVNVFAPMILTKYVIRNMLLHHTKGVIVHISSISAHTGYKGLAMYASGKGALEAFSKNTAREWGELGIRSNVVVPGFMETAMSVTLSAEQKDRIYKRTSLKCPTNVHSVAETVAFLLSDKAISITGQNFFVDSGTI</sequence>
<proteinExistence type="inferred from homology"/>
<dbReference type="EC" id="1.1.1.100" evidence="3"/>
<comment type="caution">
    <text evidence="3">The sequence shown here is derived from an EMBL/GenBank/DDBJ whole genome shotgun (WGS) entry which is preliminary data.</text>
</comment>
<dbReference type="GO" id="GO:0004316">
    <property type="term" value="F:3-oxoacyl-[acyl-carrier-protein] reductase (NADPH) activity"/>
    <property type="evidence" value="ECO:0007669"/>
    <property type="project" value="UniProtKB-EC"/>
</dbReference>
<comment type="similarity">
    <text evidence="1">Belongs to the short-chain dehydrogenases/reductases (SDR) family.</text>
</comment>
<dbReference type="Pfam" id="PF13561">
    <property type="entry name" value="adh_short_C2"/>
    <property type="match status" value="1"/>
</dbReference>
<evidence type="ECO:0000313" key="3">
    <source>
        <dbReference type="EMBL" id="KAA6348105.1"/>
    </source>
</evidence>
<dbReference type="PRINTS" id="PR00081">
    <property type="entry name" value="GDHRDH"/>
</dbReference>
<dbReference type="InterPro" id="IPR036291">
    <property type="entry name" value="NAD(P)-bd_dom_sf"/>
</dbReference>
<reference evidence="3" key="1">
    <citation type="submission" date="2019-03" db="EMBL/GenBank/DDBJ databases">
        <title>Single cell metagenomics reveals metabolic interactions within the superorganism composed of flagellate Streblomastix strix and complex community of Bacteroidetes bacteria on its surface.</title>
        <authorList>
            <person name="Treitli S.C."/>
            <person name="Kolisko M."/>
            <person name="Husnik F."/>
            <person name="Keeling P."/>
            <person name="Hampl V."/>
        </authorList>
    </citation>
    <scope>NUCLEOTIDE SEQUENCE</scope>
    <source>
        <strain evidence="3">STM</strain>
    </source>
</reference>
<dbReference type="AlphaFoldDB" id="A0A5J4SSI5"/>
<keyword evidence="2 3" id="KW-0560">Oxidoreductase</keyword>
<organism evidence="3">
    <name type="scientific">termite gut metagenome</name>
    <dbReference type="NCBI Taxonomy" id="433724"/>
    <lineage>
        <taxon>unclassified sequences</taxon>
        <taxon>metagenomes</taxon>
        <taxon>organismal metagenomes</taxon>
    </lineage>
</organism>
<evidence type="ECO:0000256" key="2">
    <source>
        <dbReference type="ARBA" id="ARBA00023002"/>
    </source>
</evidence>
<name>A0A5J4SSI5_9ZZZZ</name>
<dbReference type="InterPro" id="IPR002347">
    <property type="entry name" value="SDR_fam"/>
</dbReference>
<dbReference type="PRINTS" id="PR00080">
    <property type="entry name" value="SDRFAMILY"/>
</dbReference>
<dbReference type="CDD" id="cd05233">
    <property type="entry name" value="SDR_c"/>
    <property type="match status" value="1"/>
</dbReference>
<protein>
    <submittedName>
        <fullName evidence="3">3-oxoacyl-[acyl-carrier-protein] reductase FabG</fullName>
        <ecNumber evidence="3">1.1.1.100</ecNumber>
    </submittedName>
</protein>
<dbReference type="PANTHER" id="PTHR24321">
    <property type="entry name" value="DEHYDROGENASES, SHORT CHAIN"/>
    <property type="match status" value="1"/>
</dbReference>
<dbReference type="PANTHER" id="PTHR24321:SF8">
    <property type="entry name" value="ESTRADIOL 17-BETA-DEHYDROGENASE 8-RELATED"/>
    <property type="match status" value="1"/>
</dbReference>
<dbReference type="PROSITE" id="PS00061">
    <property type="entry name" value="ADH_SHORT"/>
    <property type="match status" value="1"/>
</dbReference>
<dbReference type="SUPFAM" id="SSF51735">
    <property type="entry name" value="NAD(P)-binding Rossmann-fold domains"/>
    <property type="match status" value="1"/>
</dbReference>
<dbReference type="EMBL" id="SNRY01000077">
    <property type="protein sequence ID" value="KAA6348105.1"/>
    <property type="molecule type" value="Genomic_DNA"/>
</dbReference>
<accession>A0A5J4SSI5</accession>
<gene>
    <name evidence="3" type="ORF">EZS27_004454</name>
</gene>
<evidence type="ECO:0000256" key="1">
    <source>
        <dbReference type="ARBA" id="ARBA00006484"/>
    </source>
</evidence>